<reference evidence="4" key="1">
    <citation type="journal article" date="2014" name="Int. J. Syst. Evol. Microbiol.">
        <title>Complete genome sequence of Corynebacterium casei LMG S-19264T (=DSM 44701T), isolated from a smear-ripened cheese.</title>
        <authorList>
            <consortium name="US DOE Joint Genome Institute (JGI-PGF)"/>
            <person name="Walter F."/>
            <person name="Albersmeier A."/>
            <person name="Kalinowski J."/>
            <person name="Ruckert C."/>
        </authorList>
    </citation>
    <scope>NUCLEOTIDE SEQUENCE</scope>
    <source>
        <strain evidence="4">JCM 3313</strain>
    </source>
</reference>
<dbReference type="Gene3D" id="2.60.40.10">
    <property type="entry name" value="Immunoglobulins"/>
    <property type="match status" value="1"/>
</dbReference>
<evidence type="ECO:0000256" key="1">
    <source>
        <dbReference type="SAM" id="MobiDB-lite"/>
    </source>
</evidence>
<gene>
    <name evidence="4" type="ORF">GCM10010185_62470</name>
</gene>
<dbReference type="Proteomes" id="UP000639606">
    <property type="component" value="Unassembled WGS sequence"/>
</dbReference>
<dbReference type="RefSeq" id="WP_189226927.1">
    <property type="nucleotide sequence ID" value="NZ_BMRG01000020.1"/>
</dbReference>
<evidence type="ECO:0000313" key="4">
    <source>
        <dbReference type="EMBL" id="GGP80153.1"/>
    </source>
</evidence>
<dbReference type="AlphaFoldDB" id="A0A918EGB9"/>
<dbReference type="GO" id="GO:0005975">
    <property type="term" value="P:carbohydrate metabolic process"/>
    <property type="evidence" value="ECO:0007669"/>
    <property type="project" value="UniProtKB-ARBA"/>
</dbReference>
<sequence length="423" mass="44119">MKNVLRRVAGLTAVLVVVGSGTAVAQDGATIEGLVWFDRNGNGRVDEGEPPLANGRGVRVFQGKQFIGEYGTDANGRYRATGLPASGLTIFSHNTDVYAATTESALYDKGAGTYDFGVRGGTVTGLAYVDANRDGVKQDGERPLQAPHRLGGRTATTTDGGYRVEDVPEGEHAFQAADLRRLSLVDSPELDWSTGAKKVFVGKGAEVRLDTRYFEPRGDFAVGPLVVTPAKDVYALNDEVEVVVTLTNKGDAPDSTSFVMASLAARLVSASDQVTITYPELGGEFELKQRLAPGASVDVRLRYALDQADIESFHVIVRLGAFGDVNFADNVSVRPISVRVPSSTAPSTTTTAAPTSTTGPSTTGPSTTAAPTTSTTPAAVAGGGRNSTGLARTGAAPLPFLVIGGLLLGGGVLTYLAARRRRA</sequence>
<feature type="compositionally biased region" description="Low complexity" evidence="1">
    <location>
        <begin position="339"/>
        <end position="379"/>
    </location>
</feature>
<keyword evidence="2" id="KW-0812">Transmembrane</keyword>
<feature type="region of interest" description="Disordered" evidence="1">
    <location>
        <begin position="339"/>
        <end position="385"/>
    </location>
</feature>
<evidence type="ECO:0000313" key="5">
    <source>
        <dbReference type="Proteomes" id="UP000639606"/>
    </source>
</evidence>
<feature type="chain" id="PRO_5037823903" description="SdrD B-like protein" evidence="3">
    <location>
        <begin position="26"/>
        <end position="423"/>
    </location>
</feature>
<keyword evidence="2" id="KW-1133">Transmembrane helix</keyword>
<reference evidence="4" key="2">
    <citation type="submission" date="2020-09" db="EMBL/GenBank/DDBJ databases">
        <authorList>
            <person name="Sun Q."/>
            <person name="Ohkuma M."/>
        </authorList>
    </citation>
    <scope>NUCLEOTIDE SEQUENCE</scope>
    <source>
        <strain evidence="4">JCM 3313</strain>
    </source>
</reference>
<evidence type="ECO:0008006" key="6">
    <source>
        <dbReference type="Google" id="ProtNLM"/>
    </source>
</evidence>
<keyword evidence="5" id="KW-1185">Reference proteome</keyword>
<feature type="transmembrane region" description="Helical" evidence="2">
    <location>
        <begin position="398"/>
        <end position="418"/>
    </location>
</feature>
<accession>A0A918EGB9</accession>
<organism evidence="4 5">
    <name type="scientific">Saccharothrix coeruleofusca</name>
    <dbReference type="NCBI Taxonomy" id="33919"/>
    <lineage>
        <taxon>Bacteria</taxon>
        <taxon>Bacillati</taxon>
        <taxon>Actinomycetota</taxon>
        <taxon>Actinomycetes</taxon>
        <taxon>Pseudonocardiales</taxon>
        <taxon>Pseudonocardiaceae</taxon>
        <taxon>Saccharothrix</taxon>
    </lineage>
</organism>
<protein>
    <recommendedName>
        <fullName evidence="6">SdrD B-like protein</fullName>
    </recommendedName>
</protein>
<dbReference type="InterPro" id="IPR013783">
    <property type="entry name" value="Ig-like_fold"/>
</dbReference>
<keyword evidence="3" id="KW-0732">Signal</keyword>
<evidence type="ECO:0000256" key="3">
    <source>
        <dbReference type="SAM" id="SignalP"/>
    </source>
</evidence>
<keyword evidence="2" id="KW-0472">Membrane</keyword>
<feature type="region of interest" description="Disordered" evidence="1">
    <location>
        <begin position="137"/>
        <end position="160"/>
    </location>
</feature>
<comment type="caution">
    <text evidence="4">The sequence shown here is derived from an EMBL/GenBank/DDBJ whole genome shotgun (WGS) entry which is preliminary data.</text>
</comment>
<dbReference type="SUPFAM" id="SSF117074">
    <property type="entry name" value="Hypothetical protein PA1324"/>
    <property type="match status" value="1"/>
</dbReference>
<name>A0A918EGB9_9PSEU</name>
<dbReference type="EMBL" id="BMRG01000020">
    <property type="protein sequence ID" value="GGP80153.1"/>
    <property type="molecule type" value="Genomic_DNA"/>
</dbReference>
<evidence type="ECO:0000256" key="2">
    <source>
        <dbReference type="SAM" id="Phobius"/>
    </source>
</evidence>
<proteinExistence type="predicted"/>
<feature type="signal peptide" evidence="3">
    <location>
        <begin position="1"/>
        <end position="25"/>
    </location>
</feature>